<evidence type="ECO:0000313" key="2">
    <source>
        <dbReference type="EMBL" id="CAK1550042.1"/>
    </source>
</evidence>
<dbReference type="AlphaFoldDB" id="A0AAV1JL08"/>
<comment type="caution">
    <text evidence="2">The sequence shown here is derived from an EMBL/GenBank/DDBJ whole genome shotgun (WGS) entry which is preliminary data.</text>
</comment>
<keyword evidence="1" id="KW-0812">Transmembrane</keyword>
<proteinExistence type="predicted"/>
<dbReference type="Proteomes" id="UP001497472">
    <property type="component" value="Unassembled WGS sequence"/>
</dbReference>
<keyword evidence="1" id="KW-0472">Membrane</keyword>
<keyword evidence="3" id="KW-1185">Reference proteome</keyword>
<organism evidence="2 3">
    <name type="scientific">Leptosia nina</name>
    <dbReference type="NCBI Taxonomy" id="320188"/>
    <lineage>
        <taxon>Eukaryota</taxon>
        <taxon>Metazoa</taxon>
        <taxon>Ecdysozoa</taxon>
        <taxon>Arthropoda</taxon>
        <taxon>Hexapoda</taxon>
        <taxon>Insecta</taxon>
        <taxon>Pterygota</taxon>
        <taxon>Neoptera</taxon>
        <taxon>Endopterygota</taxon>
        <taxon>Lepidoptera</taxon>
        <taxon>Glossata</taxon>
        <taxon>Ditrysia</taxon>
        <taxon>Papilionoidea</taxon>
        <taxon>Pieridae</taxon>
        <taxon>Pierinae</taxon>
        <taxon>Leptosia</taxon>
    </lineage>
</organism>
<evidence type="ECO:0000313" key="3">
    <source>
        <dbReference type="Proteomes" id="UP001497472"/>
    </source>
</evidence>
<reference evidence="2 3" key="1">
    <citation type="submission" date="2023-11" db="EMBL/GenBank/DDBJ databases">
        <authorList>
            <person name="Okamura Y."/>
        </authorList>
    </citation>
    <scope>NUCLEOTIDE SEQUENCE [LARGE SCALE GENOMIC DNA]</scope>
</reference>
<name>A0AAV1JL08_9NEOP</name>
<gene>
    <name evidence="2" type="ORF">LNINA_LOCUS9291</name>
</gene>
<sequence>MFIILGKNLHYKTYAIPMAVTIHIFIIPFIAITGATQSQRGKARREVALSALALRETIYLLDSSTRRDSIPPDDLFAPHFVAIRAPCEDDYFFNH</sequence>
<accession>A0AAV1JL08</accession>
<protein>
    <submittedName>
        <fullName evidence="2">Uncharacterized protein</fullName>
    </submittedName>
</protein>
<feature type="transmembrane region" description="Helical" evidence="1">
    <location>
        <begin position="14"/>
        <end position="35"/>
    </location>
</feature>
<dbReference type="EMBL" id="CAVLEF010000040">
    <property type="protein sequence ID" value="CAK1550042.1"/>
    <property type="molecule type" value="Genomic_DNA"/>
</dbReference>
<keyword evidence="1" id="KW-1133">Transmembrane helix</keyword>
<evidence type="ECO:0000256" key="1">
    <source>
        <dbReference type="SAM" id="Phobius"/>
    </source>
</evidence>